<accession>A0A8T4KTK9</accession>
<keyword evidence="8" id="KW-0326">Glycosidase</keyword>
<feature type="domain" description="HhH-GPD" evidence="10">
    <location>
        <begin position="112"/>
        <end position="279"/>
    </location>
</feature>
<dbReference type="InterPro" id="IPR012904">
    <property type="entry name" value="OGG_N"/>
</dbReference>
<dbReference type="AlphaFoldDB" id="A0A8T4KTK9"/>
<evidence type="ECO:0000313" key="12">
    <source>
        <dbReference type="Proteomes" id="UP000677687"/>
    </source>
</evidence>
<dbReference type="Proteomes" id="UP000677687">
    <property type="component" value="Unassembled WGS sequence"/>
</dbReference>
<evidence type="ECO:0000256" key="9">
    <source>
        <dbReference type="ARBA" id="ARBA00044632"/>
    </source>
</evidence>
<comment type="caution">
    <text evidence="11">The sequence shown here is derived from an EMBL/GenBank/DDBJ whole genome shotgun (WGS) entry which is preliminary data.</text>
</comment>
<dbReference type="SMART" id="SM00478">
    <property type="entry name" value="ENDO3c"/>
    <property type="match status" value="1"/>
</dbReference>
<reference evidence="11" key="1">
    <citation type="submission" date="2021-03" db="EMBL/GenBank/DDBJ databases">
        <authorList>
            <person name="Jaffe A."/>
        </authorList>
    </citation>
    <scope>NUCLEOTIDE SEQUENCE</scope>
    <source>
        <strain evidence="11">RIFCSPHIGHO2_01_FULL_AR10_44_11</strain>
    </source>
</reference>
<dbReference type="InterPro" id="IPR003265">
    <property type="entry name" value="HhH-GPD_domain"/>
</dbReference>
<proteinExistence type="inferred from homology"/>
<dbReference type="GO" id="GO:0006284">
    <property type="term" value="P:base-excision repair"/>
    <property type="evidence" value="ECO:0007669"/>
    <property type="project" value="InterPro"/>
</dbReference>
<evidence type="ECO:0000313" key="11">
    <source>
        <dbReference type="EMBL" id="MBS3057721.1"/>
    </source>
</evidence>
<dbReference type="Gene3D" id="3.30.310.260">
    <property type="match status" value="1"/>
</dbReference>
<evidence type="ECO:0000256" key="4">
    <source>
        <dbReference type="ARBA" id="ARBA00022801"/>
    </source>
</evidence>
<dbReference type="Gene3D" id="1.10.340.30">
    <property type="entry name" value="Hypothetical protein, domain 2"/>
    <property type="match status" value="1"/>
</dbReference>
<dbReference type="Pfam" id="PF00730">
    <property type="entry name" value="HhH-GPD"/>
    <property type="match status" value="1"/>
</dbReference>
<gene>
    <name evidence="11" type="ORF">J4415_03795</name>
</gene>
<evidence type="ECO:0000256" key="1">
    <source>
        <dbReference type="ARBA" id="ARBA00010679"/>
    </source>
</evidence>
<dbReference type="PANTHER" id="PTHR10242:SF2">
    <property type="entry name" value="N-GLYCOSYLASE_DNA LYASE"/>
    <property type="match status" value="1"/>
</dbReference>
<dbReference type="InterPro" id="IPR052054">
    <property type="entry name" value="Oxidative_DNA_repair_enzyme"/>
</dbReference>
<dbReference type="Gene3D" id="1.10.1670.10">
    <property type="entry name" value="Helix-hairpin-Helix base-excision DNA repair enzymes (C-terminal)"/>
    <property type="match status" value="1"/>
</dbReference>
<keyword evidence="5" id="KW-0234">DNA repair</keyword>
<dbReference type="GO" id="GO:0006289">
    <property type="term" value="P:nucleotide-excision repair"/>
    <property type="evidence" value="ECO:0007669"/>
    <property type="project" value="InterPro"/>
</dbReference>
<dbReference type="SUPFAM" id="SSF55945">
    <property type="entry name" value="TATA-box binding protein-like"/>
    <property type="match status" value="1"/>
</dbReference>
<evidence type="ECO:0000256" key="3">
    <source>
        <dbReference type="ARBA" id="ARBA00022763"/>
    </source>
</evidence>
<dbReference type="GO" id="GO:0140078">
    <property type="term" value="F:class I DNA-(apurinic or apyrimidinic site) endonuclease activity"/>
    <property type="evidence" value="ECO:0007669"/>
    <property type="project" value="UniProtKB-EC"/>
</dbReference>
<evidence type="ECO:0000256" key="5">
    <source>
        <dbReference type="ARBA" id="ARBA00023204"/>
    </source>
</evidence>
<keyword evidence="4" id="KW-0378">Hydrolase</keyword>
<evidence type="ECO:0000256" key="6">
    <source>
        <dbReference type="ARBA" id="ARBA00023239"/>
    </source>
</evidence>
<dbReference type="GO" id="GO:0003684">
    <property type="term" value="F:damaged DNA binding"/>
    <property type="evidence" value="ECO:0007669"/>
    <property type="project" value="InterPro"/>
</dbReference>
<dbReference type="InterPro" id="IPR011257">
    <property type="entry name" value="DNA_glycosylase"/>
</dbReference>
<evidence type="ECO:0000259" key="10">
    <source>
        <dbReference type="SMART" id="SM00478"/>
    </source>
</evidence>
<keyword evidence="3" id="KW-0227">DNA damage</keyword>
<reference evidence="11" key="2">
    <citation type="submission" date="2021-05" db="EMBL/GenBank/DDBJ databases">
        <title>Protein family content uncovers lineage relationships and bacterial pathway maintenance mechanisms in DPANN archaea.</title>
        <authorList>
            <person name="Castelle C.J."/>
            <person name="Meheust R."/>
            <person name="Jaffe A.L."/>
            <person name="Seitz K."/>
            <person name="Gong X."/>
            <person name="Baker B.J."/>
            <person name="Banfield J.F."/>
        </authorList>
    </citation>
    <scope>NUCLEOTIDE SEQUENCE</scope>
    <source>
        <strain evidence="11">RIFCSPHIGHO2_01_FULL_AR10_44_11</strain>
    </source>
</reference>
<dbReference type="Pfam" id="PF07934">
    <property type="entry name" value="OGG_N"/>
    <property type="match status" value="1"/>
</dbReference>
<sequence length="283" mass="32706">MQRLKTNNFSLQHSLECGQAFRWEKKQNGFYYGLISNTPIKIKQEGNGLIFDSYKNKINTAHIKNYFALDLNLNEILSSIGKDANIARAATKYPGMRILRQEPWETLASYIIATFSNIPRIKKCINALSQKFGNEIEFDGMQFFTFPTIDALAECREKHLKLCALGYRSAYLLKTARMLRKKIENESFDLNALKKLPYADAKSALLKFPGVGEKVADCALLFSLDFMQAFPVDVWVKRVMQEMYFSNKPISNRKIIEFAQGHFGKYAGYAQEYLFHYRRNHVL</sequence>
<dbReference type="PANTHER" id="PTHR10242">
    <property type="entry name" value="8-OXOGUANINE DNA GLYCOSYLASE"/>
    <property type="match status" value="1"/>
</dbReference>
<dbReference type="EMBL" id="JAGVWD010000061">
    <property type="protein sequence ID" value="MBS3057721.1"/>
    <property type="molecule type" value="Genomic_DNA"/>
</dbReference>
<evidence type="ECO:0000256" key="7">
    <source>
        <dbReference type="ARBA" id="ARBA00023268"/>
    </source>
</evidence>
<dbReference type="SUPFAM" id="SSF48150">
    <property type="entry name" value="DNA-glycosylase"/>
    <property type="match status" value="1"/>
</dbReference>
<evidence type="ECO:0000256" key="8">
    <source>
        <dbReference type="ARBA" id="ARBA00023295"/>
    </source>
</evidence>
<evidence type="ECO:0000256" key="2">
    <source>
        <dbReference type="ARBA" id="ARBA00012720"/>
    </source>
</evidence>
<dbReference type="GO" id="GO:0008534">
    <property type="term" value="F:oxidized purine nucleobase lesion DNA N-glycosylase activity"/>
    <property type="evidence" value="ECO:0007669"/>
    <property type="project" value="InterPro"/>
</dbReference>
<keyword evidence="6" id="KW-0456">Lyase</keyword>
<comment type="catalytic activity">
    <reaction evidence="9">
        <text>2'-deoxyribonucleotide-(2'-deoxyribose 5'-phosphate)-2'-deoxyribonucleotide-DNA = a 3'-end 2'-deoxyribonucleotide-(2,3-dehydro-2,3-deoxyribose 5'-phosphate)-DNA + a 5'-end 5'-phospho-2'-deoxyribonucleoside-DNA + H(+)</text>
        <dbReference type="Rhea" id="RHEA:66592"/>
        <dbReference type="Rhea" id="RHEA-COMP:13180"/>
        <dbReference type="Rhea" id="RHEA-COMP:16897"/>
        <dbReference type="Rhea" id="RHEA-COMP:17067"/>
        <dbReference type="ChEBI" id="CHEBI:15378"/>
        <dbReference type="ChEBI" id="CHEBI:136412"/>
        <dbReference type="ChEBI" id="CHEBI:157695"/>
        <dbReference type="ChEBI" id="CHEBI:167181"/>
        <dbReference type="EC" id="4.2.99.18"/>
    </reaction>
</comment>
<protein>
    <recommendedName>
        <fullName evidence="2">DNA-(apurinic or apyrimidinic site) lyase</fullName>
        <ecNumber evidence="2">4.2.99.18</ecNumber>
    </recommendedName>
</protein>
<dbReference type="InterPro" id="IPR023170">
    <property type="entry name" value="HhH_base_excis_C"/>
</dbReference>
<dbReference type="CDD" id="cd00056">
    <property type="entry name" value="ENDO3c"/>
    <property type="match status" value="1"/>
</dbReference>
<dbReference type="EC" id="4.2.99.18" evidence="2"/>
<name>A0A8T4KTK9_9ARCH</name>
<keyword evidence="7" id="KW-0511">Multifunctional enzyme</keyword>
<comment type="similarity">
    <text evidence="1">Belongs to the type-1 OGG1 family.</text>
</comment>
<organism evidence="11 12">
    <name type="scientific">Candidatus Iainarchaeum sp</name>
    <dbReference type="NCBI Taxonomy" id="3101447"/>
    <lineage>
        <taxon>Archaea</taxon>
        <taxon>Candidatus Iainarchaeota</taxon>
        <taxon>Candidatus Iainarchaeia</taxon>
        <taxon>Candidatus Iainarchaeales</taxon>
        <taxon>Candidatus Iainarchaeaceae</taxon>
        <taxon>Candidatus Iainarchaeum</taxon>
    </lineage>
</organism>